<feature type="non-terminal residue" evidence="3">
    <location>
        <position position="502"/>
    </location>
</feature>
<evidence type="ECO:0000313" key="3">
    <source>
        <dbReference type="EMBL" id="KAK8739066.1"/>
    </source>
</evidence>
<dbReference type="FunFam" id="3.30.450.40:FF:000007">
    <property type="entry name" value="Phosphodiesterase"/>
    <property type="match status" value="1"/>
</dbReference>
<dbReference type="InterPro" id="IPR003018">
    <property type="entry name" value="GAF"/>
</dbReference>
<dbReference type="InterPro" id="IPR029016">
    <property type="entry name" value="GAF-like_dom_sf"/>
</dbReference>
<name>A0AAW0XH29_CHEQU</name>
<feature type="region of interest" description="Disordered" evidence="1">
    <location>
        <begin position="124"/>
        <end position="149"/>
    </location>
</feature>
<comment type="caution">
    <text evidence="3">The sequence shown here is derived from an EMBL/GenBank/DDBJ whole genome shotgun (WGS) entry which is preliminary data.</text>
</comment>
<protein>
    <recommendedName>
        <fullName evidence="2">GAF domain-containing protein</fullName>
    </recommendedName>
</protein>
<organism evidence="3 4">
    <name type="scientific">Cherax quadricarinatus</name>
    <name type="common">Australian red claw crayfish</name>
    <dbReference type="NCBI Taxonomy" id="27406"/>
    <lineage>
        <taxon>Eukaryota</taxon>
        <taxon>Metazoa</taxon>
        <taxon>Ecdysozoa</taxon>
        <taxon>Arthropoda</taxon>
        <taxon>Crustacea</taxon>
        <taxon>Multicrustacea</taxon>
        <taxon>Malacostraca</taxon>
        <taxon>Eumalacostraca</taxon>
        <taxon>Eucarida</taxon>
        <taxon>Decapoda</taxon>
        <taxon>Pleocyemata</taxon>
        <taxon>Astacidea</taxon>
        <taxon>Parastacoidea</taxon>
        <taxon>Parastacidae</taxon>
        <taxon>Cherax</taxon>
    </lineage>
</organism>
<feature type="region of interest" description="Disordered" evidence="1">
    <location>
        <begin position="190"/>
        <end position="244"/>
    </location>
</feature>
<dbReference type="SMART" id="SM00065">
    <property type="entry name" value="GAF"/>
    <property type="match status" value="1"/>
</dbReference>
<dbReference type="EMBL" id="JARKIK010000037">
    <property type="protein sequence ID" value="KAK8739066.1"/>
    <property type="molecule type" value="Genomic_DNA"/>
</dbReference>
<accession>A0AAW0XH29</accession>
<evidence type="ECO:0000256" key="1">
    <source>
        <dbReference type="SAM" id="MobiDB-lite"/>
    </source>
</evidence>
<gene>
    <name evidence="3" type="ORF">OTU49_003456</name>
</gene>
<reference evidence="3 4" key="1">
    <citation type="journal article" date="2024" name="BMC Genomics">
        <title>Genome assembly of redclaw crayfish (Cherax quadricarinatus) provides insights into its immune adaptation and hypoxia tolerance.</title>
        <authorList>
            <person name="Liu Z."/>
            <person name="Zheng J."/>
            <person name="Li H."/>
            <person name="Fang K."/>
            <person name="Wang S."/>
            <person name="He J."/>
            <person name="Zhou D."/>
            <person name="Weng S."/>
            <person name="Chi M."/>
            <person name="Gu Z."/>
            <person name="He J."/>
            <person name="Li F."/>
            <person name="Wang M."/>
        </authorList>
    </citation>
    <scope>NUCLEOTIDE SEQUENCE [LARGE SCALE GENOMIC DNA]</scope>
    <source>
        <strain evidence="3">ZL_2023a</strain>
    </source>
</reference>
<keyword evidence="4" id="KW-1185">Reference proteome</keyword>
<dbReference type="SUPFAM" id="SSF55781">
    <property type="entry name" value="GAF domain-like"/>
    <property type="match status" value="2"/>
</dbReference>
<dbReference type="Gene3D" id="3.30.450.40">
    <property type="match status" value="1"/>
</dbReference>
<proteinExistence type="predicted"/>
<sequence length="502" mass="55341">REDAAGDHRKLLELCASLADQDADGIQIKLNTYLSAVCEARLTFLILVSADEELTVHVLGPHRLSCPLTIPVNNNSFNKALTSRRPMTLADMQPSHQEDLWRLLGLLHEADGISSVRRVSMDPAASHADRRGFKSAARNGSARSVDESTSRFKVLSRDLSVDVSRSGLKGSWGTDYHGLAATHKYHRASLPAHRTQKGSRESFEDASPLPTASQQSMDAGDSLPGMPLPESNSSKAASAESSSRASRESFWPRSLLCVPISAPGKDTTDVLACLVNKVPAGDFSQRDVLKVQECFRYTVGMLLNTATAERERRLRTQCQALLNVAQNLFTHLDNVTVLLREIMAEARQLTAAERCSLFLLDREQNQLVAKVFDGESKEESGGEVRLPATQGIAGHVATTGHLINIRDAYAHPLFYRGFDQCTGFKTRNILCFPIKENGQVIGVAELCNKTTGLHFTRFDEELATAFSIYCGISISNSLLYKKVFDTQVRSKLSNELMMFHMK</sequence>
<evidence type="ECO:0000313" key="4">
    <source>
        <dbReference type="Proteomes" id="UP001445076"/>
    </source>
</evidence>
<dbReference type="Proteomes" id="UP001445076">
    <property type="component" value="Unassembled WGS sequence"/>
</dbReference>
<evidence type="ECO:0000259" key="2">
    <source>
        <dbReference type="SMART" id="SM00065"/>
    </source>
</evidence>
<feature type="non-terminal residue" evidence="3">
    <location>
        <position position="1"/>
    </location>
</feature>
<feature type="compositionally biased region" description="Low complexity" evidence="1">
    <location>
        <begin position="230"/>
        <end position="244"/>
    </location>
</feature>
<feature type="domain" description="GAF" evidence="2">
    <location>
        <begin position="334"/>
        <end position="484"/>
    </location>
</feature>
<dbReference type="Pfam" id="PF01590">
    <property type="entry name" value="GAF"/>
    <property type="match status" value="1"/>
</dbReference>
<dbReference type="AlphaFoldDB" id="A0AAW0XH29"/>